<dbReference type="GeneID" id="86053087"/>
<feature type="transmembrane region" description="Helical" evidence="1">
    <location>
        <begin position="21"/>
        <end position="40"/>
    </location>
</feature>
<reference evidence="2 3" key="1">
    <citation type="submission" date="2019-08" db="EMBL/GenBank/DDBJ databases">
        <title>In-depth cultivation of the pig gut microbiome towards novel bacterial diversity and tailored functional studies.</title>
        <authorList>
            <person name="Wylensek D."/>
            <person name="Hitch T.C.A."/>
            <person name="Clavel T."/>
        </authorList>
    </citation>
    <scope>NUCLEOTIDE SEQUENCE [LARGE SCALE GENOMIC DNA]</scope>
    <source>
        <strain evidence="2 3">WCA-389-WT-23B</strain>
    </source>
</reference>
<protein>
    <submittedName>
        <fullName evidence="2">DUF2194 domain-containing protein</fullName>
    </submittedName>
</protein>
<dbReference type="Pfam" id="PF09960">
    <property type="entry name" value="DUF2194"/>
    <property type="match status" value="3"/>
</dbReference>
<dbReference type="Gene3D" id="3.40.50.2000">
    <property type="entry name" value="Glycogen Phosphorylase B"/>
    <property type="match status" value="2"/>
</dbReference>
<dbReference type="RefSeq" id="WP_154464252.1">
    <property type="nucleotide sequence ID" value="NZ_VUMI01000010.1"/>
</dbReference>
<dbReference type="Pfam" id="PF13692">
    <property type="entry name" value="Glyco_trans_1_4"/>
    <property type="match status" value="1"/>
</dbReference>
<accession>A0A6N7WF64</accession>
<dbReference type="InterPro" id="IPR018695">
    <property type="entry name" value="DUF2194"/>
</dbReference>
<gene>
    <name evidence="2" type="ORF">FYJ45_08470</name>
</gene>
<evidence type="ECO:0000313" key="2">
    <source>
        <dbReference type="EMBL" id="MSS88324.1"/>
    </source>
</evidence>
<evidence type="ECO:0000313" key="3">
    <source>
        <dbReference type="Proteomes" id="UP000436047"/>
    </source>
</evidence>
<organism evidence="2 3">
    <name type="scientific">Eisenbergiella porci</name>
    <dbReference type="NCBI Taxonomy" id="2652274"/>
    <lineage>
        <taxon>Bacteria</taxon>
        <taxon>Bacillati</taxon>
        <taxon>Bacillota</taxon>
        <taxon>Clostridia</taxon>
        <taxon>Lachnospirales</taxon>
        <taxon>Lachnospiraceae</taxon>
        <taxon>Eisenbergiella</taxon>
    </lineage>
</organism>
<comment type="caution">
    <text evidence="2">The sequence shown here is derived from an EMBL/GenBank/DDBJ whole genome shotgun (WGS) entry which is preliminary data.</text>
</comment>
<dbReference type="EMBL" id="VUMI01000010">
    <property type="protein sequence ID" value="MSS88324.1"/>
    <property type="molecule type" value="Genomic_DNA"/>
</dbReference>
<dbReference type="PANTHER" id="PTHR12526:SF608">
    <property type="entry name" value="PELF"/>
    <property type="match status" value="1"/>
</dbReference>
<dbReference type="Gene3D" id="3.20.20.370">
    <property type="entry name" value="Glycoside hydrolase/deacetylase"/>
    <property type="match status" value="1"/>
</dbReference>
<keyword evidence="1" id="KW-1133">Transmembrane helix</keyword>
<dbReference type="InterPro" id="IPR047691">
    <property type="entry name" value="PelF-like"/>
</dbReference>
<sequence length="1018" mass="116996">MKRKAEKESARPKNRILRLQFGKMQWAMILFGLMIVVLLFERRNVKYEHSESSLPILNSESFSGPSVQQEPECLLLWDSTQEDSVNAKTEMSAVLSQMKIPFEEQDWEQNKGTASFGYENIILAVNQYEKLGTSLLELFDHIKAGGNMLVLCPPEPDTYLKLVSDKMGIRDVGATRYCVEGLRFKSGFMIGGKDKDIEVSDPFDSALSVTLEEGAAVHIVSADDKEMPLLWEYAYGDGKVVFYNLNFFEKVYRGFYCAAYSLLSDVCVWPVINGSAFYIDDFPSPVPAGEGEFIQRDYHMDIKIFYTNVWWPDIEELWKKHGIRYTGLVIEDYSDENQAPFEGNDDLQRFRYFGNKLLDDGGEIGFHGYNHMPLVPEDFDYKNQFDTYRQWKSREDMRLSIEELNRFCTWLFPKEKFQVYVPPSNILSEEGRQILVEDFPQIRANASICTVHIVSVDDRELPVLWERKYKDETIVFDNFGIMEKAYRGIHAAGYSLLGEAFAWPVINGSSFYLDDFPSPVPSGASEYIQRDYGISVKDFYTNVWWSDLLKLSEKYGCRYNGMVIEDYNDQVEAPFKPNQNIQRFQYFGSSLLKNGGEIGLHGYNRIPLCLKGFDKSFGDGYVQGTYDRLFDYGYWNSKEDMEAAMHELVRFTEKLFPQASASVYVPPSNILSEEARSILAEEFPDIKAIASIYFKGDVEYTQDFEVAADGLAETPRIISGYIIDPYMEMAALSELNLHYVNSHFQHPDDVLDPDRGAEAGWETMRSRLEEYLAWLYGAADMITSLFGNARKIQIDIGCAPERCRVIPNGIHYKRFCDIPLKEEEGWTDIGAVVRLAPIKDIKTLIYSFYELKFRLEKVRLHIIGPEDDKQYAQECYELVRQLGVKDVLFPGMVNVLEYMKKLDFTVLTSISEGQPLSVLEYFAAGRPCVTTDVGCCRELLNGMEGDELGSAGFCVPPMDREALCSAMERMCLRVEERYRMGQNGKKRVEQFYRHEDMIQNYKQVYAEVMGKWQGSDSV</sequence>
<dbReference type="SUPFAM" id="SSF53756">
    <property type="entry name" value="UDP-Glycosyltransferase/glycogen phosphorylase"/>
    <property type="match status" value="1"/>
</dbReference>
<dbReference type="SUPFAM" id="SSF88713">
    <property type="entry name" value="Glycoside hydrolase/deacetylase"/>
    <property type="match status" value="1"/>
</dbReference>
<dbReference type="GO" id="GO:0005975">
    <property type="term" value="P:carbohydrate metabolic process"/>
    <property type="evidence" value="ECO:0007669"/>
    <property type="project" value="InterPro"/>
</dbReference>
<keyword evidence="3" id="KW-1185">Reference proteome</keyword>
<proteinExistence type="predicted"/>
<evidence type="ECO:0000256" key="1">
    <source>
        <dbReference type="SAM" id="Phobius"/>
    </source>
</evidence>
<dbReference type="InterPro" id="IPR011330">
    <property type="entry name" value="Glyco_hydro/deAcase_b/a-brl"/>
</dbReference>
<dbReference type="NCBIfam" id="NF038011">
    <property type="entry name" value="PelF"/>
    <property type="match status" value="1"/>
</dbReference>
<dbReference type="AlphaFoldDB" id="A0A6N7WF64"/>
<name>A0A6N7WF64_9FIRM</name>
<keyword evidence="1" id="KW-0812">Transmembrane</keyword>
<dbReference type="Proteomes" id="UP000436047">
    <property type="component" value="Unassembled WGS sequence"/>
</dbReference>
<dbReference type="PANTHER" id="PTHR12526">
    <property type="entry name" value="GLYCOSYLTRANSFERASE"/>
    <property type="match status" value="1"/>
</dbReference>
<keyword evidence="1" id="KW-0472">Membrane</keyword>
<dbReference type="CDD" id="cd10924">
    <property type="entry name" value="CE4_COG4878"/>
    <property type="match status" value="1"/>
</dbReference>